<dbReference type="Gene3D" id="1.10.268.10">
    <property type="entry name" value="Topoisomerase, domain 3"/>
    <property type="match status" value="1"/>
</dbReference>
<dbReference type="InterPro" id="IPR035516">
    <property type="entry name" value="Gyrase/topoIV_suA_C"/>
</dbReference>
<reference evidence="9" key="1">
    <citation type="submission" date="2018-06" db="EMBL/GenBank/DDBJ databases">
        <authorList>
            <person name="Zhirakovskaya E."/>
        </authorList>
    </citation>
    <scope>NUCLEOTIDE SEQUENCE</scope>
</reference>
<dbReference type="Gene3D" id="3.90.199.10">
    <property type="entry name" value="Topoisomerase II, domain 5"/>
    <property type="match status" value="1"/>
</dbReference>
<dbReference type="NCBIfam" id="TIGR01062">
    <property type="entry name" value="parC_Gneg"/>
    <property type="match status" value="1"/>
</dbReference>
<dbReference type="NCBIfam" id="NF004044">
    <property type="entry name" value="PRK05561.1"/>
    <property type="match status" value="1"/>
</dbReference>
<gene>
    <name evidence="9" type="ORF">MNBD_ALPHA08-1536</name>
</gene>
<evidence type="ECO:0000256" key="4">
    <source>
        <dbReference type="ARBA" id="ARBA00023029"/>
    </source>
</evidence>
<dbReference type="EC" id="5.6.2.2" evidence="2"/>
<dbReference type="CDD" id="cd00187">
    <property type="entry name" value="TOP4c"/>
    <property type="match status" value="1"/>
</dbReference>
<dbReference type="GO" id="GO:0005694">
    <property type="term" value="C:chromosome"/>
    <property type="evidence" value="ECO:0007669"/>
    <property type="project" value="InterPro"/>
</dbReference>
<keyword evidence="3" id="KW-1003">Cell membrane</keyword>
<dbReference type="SUPFAM" id="SSF56719">
    <property type="entry name" value="Type II DNA topoisomerase"/>
    <property type="match status" value="1"/>
</dbReference>
<organism evidence="9">
    <name type="scientific">hydrothermal vent metagenome</name>
    <dbReference type="NCBI Taxonomy" id="652676"/>
    <lineage>
        <taxon>unclassified sequences</taxon>
        <taxon>metagenomes</taxon>
        <taxon>ecological metagenomes</taxon>
    </lineage>
</organism>
<dbReference type="EMBL" id="UOEC01000076">
    <property type="protein sequence ID" value="VAV90396.1"/>
    <property type="molecule type" value="Genomic_DNA"/>
</dbReference>
<dbReference type="PANTHER" id="PTHR43493:SF1">
    <property type="entry name" value="DNA TOPOISOMERASE 4 SUBUNIT A"/>
    <property type="match status" value="1"/>
</dbReference>
<dbReference type="Gene3D" id="2.120.10.90">
    <property type="entry name" value="DNA gyrase/topoisomerase IV, subunit A, C-terminal"/>
    <property type="match status" value="1"/>
</dbReference>
<name>A0A3B0RP56_9ZZZZ</name>
<dbReference type="InterPro" id="IPR005742">
    <property type="entry name" value="TopoIV_A_Gneg"/>
</dbReference>
<sequence>MSQLIPPDGPDGPDEYEAVNLREALEERYLAYALSTIMHRALPDVRDGLKPVHRRLMHAMRLLKLDPKSGFKKCARVVGDVIGKYHPHGDQAVYDAMVRLAQDFAVRYPLVEGQGNFGNIDGDNAAAYRYTEARLTDVAMALLDGIDQDTVDFRETYNGEDEEPIVLPGAFPNLLANGSSGIAVGMATSIPPHNAAELCDAALHLIKFPNAGMDKLMQFVPGPDFPTGGIIVEDAASIKKAYETGKGGFRVRAVWHKEDLARGTWQIVITEIPYQVQKGKLVERIAELLTAKKLPMLGDVLDESAEDIRLVLEPKSRTIDPQVLMESLFKLTDLEARASLNMNVLSHGRVPNVLPLREVLKQWLDHRLVVLVRRTRFRLEKIAKRLELLGGYLIAFLNIDEVIAIIRYEDEPKQQLMARFELNDTQAEAILNMRLRSLRKLEEIEIRKEFDSLTQEQGKLEALLADENAQWNTIADEIRQTRKQWGKDTELGARRSQFATAPVIDIDIETAMIEKEPITVVCSEKGWIRAMKGHMEDFAALTYKDGDRKRFAFHAQTTDKILLLCSSGKFFTVDANSLPGGRGHGEPVRLMADMDPADGVVNLFIHQPGRKLVIASSQGNGFVVNEIDCLANTRKGKQILNVKMPVEAQSCVAVPPGADQLAVVGENRKLLIFPLADLPEMSRGKGIRLQKYKDGGLSDVQPFVLAEGLSWRDSSNRLWTVTELEEWQGARAQAGRLPPKGFPRNNRFS</sequence>
<dbReference type="SMART" id="SM00434">
    <property type="entry name" value="TOP4c"/>
    <property type="match status" value="1"/>
</dbReference>
<keyword evidence="4" id="KW-0799">Topoisomerase</keyword>
<feature type="domain" description="Topo IIA-type catalytic" evidence="8">
    <location>
        <begin position="42"/>
        <end position="506"/>
    </location>
</feature>
<evidence type="ECO:0000256" key="6">
    <source>
        <dbReference type="ARBA" id="ARBA00023136"/>
    </source>
</evidence>
<evidence type="ECO:0000256" key="5">
    <source>
        <dbReference type="ARBA" id="ARBA00023125"/>
    </source>
</evidence>
<keyword evidence="6" id="KW-0472">Membrane</keyword>
<dbReference type="PROSITE" id="PS52040">
    <property type="entry name" value="TOPO_IIA"/>
    <property type="match status" value="1"/>
</dbReference>
<dbReference type="Gene3D" id="3.30.1360.40">
    <property type="match status" value="1"/>
</dbReference>
<dbReference type="Pfam" id="PF03989">
    <property type="entry name" value="DNA_gyraseA_C"/>
    <property type="match status" value="1"/>
</dbReference>
<comment type="catalytic activity">
    <reaction evidence="1">
        <text>ATP-dependent breakage, passage and rejoining of double-stranded DNA.</text>
        <dbReference type="EC" id="5.6.2.2"/>
    </reaction>
</comment>
<accession>A0A3B0RP56</accession>
<keyword evidence="7 9" id="KW-0413">Isomerase</keyword>
<dbReference type="GO" id="GO:0003677">
    <property type="term" value="F:DNA binding"/>
    <property type="evidence" value="ECO:0007669"/>
    <property type="project" value="UniProtKB-KW"/>
</dbReference>
<protein>
    <recommendedName>
        <fullName evidence="2">DNA topoisomerase (ATP-hydrolyzing)</fullName>
        <ecNumber evidence="2">5.6.2.2</ecNumber>
    </recommendedName>
</protein>
<dbReference type="Pfam" id="PF00521">
    <property type="entry name" value="DNA_topoisoIV"/>
    <property type="match status" value="1"/>
</dbReference>
<dbReference type="InterPro" id="IPR013760">
    <property type="entry name" value="Topo_IIA-like_dom_sf"/>
</dbReference>
<evidence type="ECO:0000256" key="2">
    <source>
        <dbReference type="ARBA" id="ARBA00012895"/>
    </source>
</evidence>
<evidence type="ECO:0000256" key="1">
    <source>
        <dbReference type="ARBA" id="ARBA00000185"/>
    </source>
</evidence>
<dbReference type="InterPro" id="IPR013758">
    <property type="entry name" value="Topo_IIA_A/C_ab"/>
</dbReference>
<evidence type="ECO:0000313" key="9">
    <source>
        <dbReference type="EMBL" id="VAV90396.1"/>
    </source>
</evidence>
<dbReference type="InterPro" id="IPR013757">
    <property type="entry name" value="Topo_IIA_A_a_sf"/>
</dbReference>
<dbReference type="GO" id="GO:0005737">
    <property type="term" value="C:cytoplasm"/>
    <property type="evidence" value="ECO:0007669"/>
    <property type="project" value="TreeGrafter"/>
</dbReference>
<keyword evidence="5" id="KW-0238">DNA-binding</keyword>
<proteinExistence type="inferred from homology"/>
<dbReference type="GO" id="GO:0003918">
    <property type="term" value="F:DNA topoisomerase type II (double strand cut, ATP-hydrolyzing) activity"/>
    <property type="evidence" value="ECO:0007669"/>
    <property type="project" value="UniProtKB-EC"/>
</dbReference>
<dbReference type="AlphaFoldDB" id="A0A3B0RP56"/>
<evidence type="ECO:0000256" key="3">
    <source>
        <dbReference type="ARBA" id="ARBA00022475"/>
    </source>
</evidence>
<dbReference type="SUPFAM" id="SSF101904">
    <property type="entry name" value="GyrA/ParC C-terminal domain-like"/>
    <property type="match status" value="1"/>
</dbReference>
<dbReference type="HAMAP" id="MF_00936">
    <property type="entry name" value="ParC_type1"/>
    <property type="match status" value="1"/>
</dbReference>
<dbReference type="GO" id="GO:0005524">
    <property type="term" value="F:ATP binding"/>
    <property type="evidence" value="ECO:0007669"/>
    <property type="project" value="InterPro"/>
</dbReference>
<dbReference type="GO" id="GO:0006265">
    <property type="term" value="P:DNA topological change"/>
    <property type="evidence" value="ECO:0007669"/>
    <property type="project" value="InterPro"/>
</dbReference>
<dbReference type="InterPro" id="IPR050220">
    <property type="entry name" value="Type_II_DNA_Topoisomerases"/>
</dbReference>
<dbReference type="PANTHER" id="PTHR43493">
    <property type="entry name" value="DNA GYRASE/TOPOISOMERASE SUBUNIT A"/>
    <property type="match status" value="1"/>
</dbReference>
<evidence type="ECO:0000256" key="7">
    <source>
        <dbReference type="ARBA" id="ARBA00023235"/>
    </source>
</evidence>
<dbReference type="GO" id="GO:0009330">
    <property type="term" value="C:DNA topoisomerase type II (double strand cut, ATP-hydrolyzing) complex"/>
    <property type="evidence" value="ECO:0007669"/>
    <property type="project" value="TreeGrafter"/>
</dbReference>
<dbReference type="InterPro" id="IPR006691">
    <property type="entry name" value="GyrA/parC_rep"/>
</dbReference>
<dbReference type="InterPro" id="IPR002205">
    <property type="entry name" value="Topo_IIA_dom_A"/>
</dbReference>
<dbReference type="FunFam" id="1.10.268.10:FF:000001">
    <property type="entry name" value="DNA gyrase subunit A"/>
    <property type="match status" value="1"/>
</dbReference>
<evidence type="ECO:0000259" key="8">
    <source>
        <dbReference type="PROSITE" id="PS52040"/>
    </source>
</evidence>